<evidence type="ECO:0000256" key="2">
    <source>
        <dbReference type="SAM" id="Phobius"/>
    </source>
</evidence>
<evidence type="ECO:0000313" key="3">
    <source>
        <dbReference type="EMBL" id="RDB31790.1"/>
    </source>
</evidence>
<keyword evidence="2" id="KW-0812">Transmembrane</keyword>
<accession>A0A369KEA8</accession>
<protein>
    <submittedName>
        <fullName evidence="3">Uncharacterized protein</fullName>
    </submittedName>
</protein>
<evidence type="ECO:0000313" key="4">
    <source>
        <dbReference type="Proteomes" id="UP000253816"/>
    </source>
</evidence>
<feature type="region of interest" description="Disordered" evidence="1">
    <location>
        <begin position="1"/>
        <end position="20"/>
    </location>
</feature>
<name>A0A369KEA8_9BACT</name>
<evidence type="ECO:0000256" key="1">
    <source>
        <dbReference type="SAM" id="MobiDB-lite"/>
    </source>
</evidence>
<reference evidence="3 4" key="1">
    <citation type="submission" date="2018-07" db="EMBL/GenBank/DDBJ databases">
        <title>Comparative genomics of the Candidatus Parilichlamydiaceae reveals evidence of convergent evolution and genome reduction in the phylum Chlamydiae.</title>
        <authorList>
            <person name="Taylor-Brown A."/>
            <person name="Polkinghorne A."/>
        </authorList>
    </citation>
    <scope>NUCLEOTIDE SEQUENCE [LARGE SCALE GENOMIC DNA]</scope>
    <source>
        <strain evidence="3 4">Hat2</strain>
    </source>
</reference>
<organism evidence="3 4">
    <name type="scientific">Candidatus Similichlamydia laticola</name>
    <dbReference type="NCBI Taxonomy" id="2170265"/>
    <lineage>
        <taxon>Bacteria</taxon>
        <taxon>Pseudomonadati</taxon>
        <taxon>Chlamydiota</taxon>
        <taxon>Chlamydiia</taxon>
        <taxon>Parachlamydiales</taxon>
        <taxon>Candidatus Parilichlamydiaceae</taxon>
        <taxon>Candidatus Similichlamydia</taxon>
    </lineage>
</organism>
<dbReference type="EMBL" id="QQBG01000008">
    <property type="protein sequence ID" value="RDB31790.1"/>
    <property type="molecule type" value="Genomic_DNA"/>
</dbReference>
<feature type="transmembrane region" description="Helical" evidence="2">
    <location>
        <begin position="253"/>
        <end position="271"/>
    </location>
</feature>
<gene>
    <name evidence="3" type="ORF">HAT2_00170</name>
</gene>
<feature type="compositionally biased region" description="Pro residues" evidence="1">
    <location>
        <begin position="1"/>
        <end position="10"/>
    </location>
</feature>
<dbReference type="AlphaFoldDB" id="A0A369KEA8"/>
<proteinExistence type="predicted"/>
<keyword evidence="2" id="KW-0472">Membrane</keyword>
<sequence length="286" mass="32747">MNNPLPPPDGLPTTVSSSPNRETIKNRSILERVKLAGIDFLKRTYTCKLIEKVIAFKRWKSRHENVAHKLSIRDIVHIGGRAAQIPQYRIAYLAFQSICEILSTLASFINTLAVVIRVLLPHTADTATFISKEIMHPIIAFISVKNLLIYCPSMIFCIKKWIQLKRLEKEWTLGMDSPETLQKLKKILIKTNPKVLRGKSQEELANLVQSDRAFVLAILNRELKFKLTELTLDILTSFAGLLQVVFLTTAPPVSVLMTILYWFFFIMRYIVRPIANKFLSEIQPTQ</sequence>
<dbReference type="Proteomes" id="UP000253816">
    <property type="component" value="Unassembled WGS sequence"/>
</dbReference>
<comment type="caution">
    <text evidence="3">The sequence shown here is derived from an EMBL/GenBank/DDBJ whole genome shotgun (WGS) entry which is preliminary data.</text>
</comment>
<keyword evidence="4" id="KW-1185">Reference proteome</keyword>
<keyword evidence="2" id="KW-1133">Transmembrane helix</keyword>